<geneLocation type="plasmid" evidence="1 2">
    <name>unnamed3</name>
</geneLocation>
<dbReference type="InterPro" id="IPR012865">
    <property type="entry name" value="DUF1642"/>
</dbReference>
<keyword evidence="1" id="KW-0614">Plasmid</keyword>
<gene>
    <name evidence="1" type="ORF">PWB86_09610</name>
</gene>
<accession>A0ABD7X9I0</accession>
<dbReference type="Proteomes" id="UP001214131">
    <property type="component" value="Plasmid unnamed3"/>
</dbReference>
<name>A0ABD7X9I0_PEDPE</name>
<proteinExistence type="predicted"/>
<dbReference type="Pfam" id="PF07852">
    <property type="entry name" value="DUF1642"/>
    <property type="match status" value="1"/>
</dbReference>
<sequence>MDIEEVKNELTKTAVEIDSDIENNHLEGWESAYAEGYCWGCEYALDLLEDSQEKKVVVPQFVADWIKTSKHMGKSLQRAISCGLSDKYGFPEVSEWMNCPTERDENVLRFAQAWLNGYEIEEEHKYRVKVDDKLYFQRFENIEAVFVIDDSLGVKESSPVFTREVGNKILETLGVESGQLEEIKNDD</sequence>
<organism evidence="1 2">
    <name type="scientific">Pediococcus pentosaceus</name>
    <dbReference type="NCBI Taxonomy" id="1255"/>
    <lineage>
        <taxon>Bacteria</taxon>
        <taxon>Bacillati</taxon>
        <taxon>Bacillota</taxon>
        <taxon>Bacilli</taxon>
        <taxon>Lactobacillales</taxon>
        <taxon>Lactobacillaceae</taxon>
        <taxon>Pediococcus</taxon>
    </lineage>
</organism>
<evidence type="ECO:0000313" key="2">
    <source>
        <dbReference type="Proteomes" id="UP001214131"/>
    </source>
</evidence>
<reference evidence="1 2" key="1">
    <citation type="submission" date="2023-02" db="EMBL/GenBank/DDBJ databases">
        <title>Comparative genomics and fermentation flavor characterization of five lactic acid bacteria reveal flavor biosynthesis metabolic pathways in fermented muskmelon puree.</title>
        <authorList>
            <person name="Yuan L."/>
            <person name="Li M."/>
            <person name="Xu X."/>
            <person name="Lao F."/>
            <person name="Wu J."/>
        </authorList>
    </citation>
    <scope>NUCLEOTIDE SEQUENCE [LARGE SCALE GENOMIC DNA]</scope>
    <source>
        <strain evidence="1 2">Ca-4</strain>
        <plasmid evidence="1 2">unnamed3</plasmid>
    </source>
</reference>
<dbReference type="AlphaFoldDB" id="A0ABD7X9I0"/>
<dbReference type="RefSeq" id="WP_275000704.1">
    <property type="nucleotide sequence ID" value="NZ_CP118742.1"/>
</dbReference>
<evidence type="ECO:0000313" key="1">
    <source>
        <dbReference type="EMBL" id="WEA58255.1"/>
    </source>
</evidence>
<dbReference type="EMBL" id="CP118742">
    <property type="protein sequence ID" value="WEA58255.1"/>
    <property type="molecule type" value="Genomic_DNA"/>
</dbReference>
<protein>
    <submittedName>
        <fullName evidence="1">DUF1642 domain-containing protein</fullName>
    </submittedName>
</protein>